<keyword evidence="3" id="KW-1185">Reference proteome</keyword>
<proteinExistence type="predicted"/>
<feature type="transmembrane region" description="Helical" evidence="1">
    <location>
        <begin position="31"/>
        <end position="51"/>
    </location>
</feature>
<reference evidence="2" key="1">
    <citation type="submission" date="2021-09" db="EMBL/GenBank/DDBJ databases">
        <authorList>
            <consortium name="AG Swart"/>
            <person name="Singh M."/>
            <person name="Singh A."/>
            <person name="Seah K."/>
            <person name="Emmerich C."/>
        </authorList>
    </citation>
    <scope>NUCLEOTIDE SEQUENCE</scope>
    <source>
        <strain evidence="2">ATCC30299</strain>
    </source>
</reference>
<name>A0AAU9JU03_9CILI</name>
<dbReference type="EMBL" id="CAJZBQ010000041">
    <property type="protein sequence ID" value="CAG9326932.1"/>
    <property type="molecule type" value="Genomic_DNA"/>
</dbReference>
<keyword evidence="1" id="KW-0472">Membrane</keyword>
<protein>
    <submittedName>
        <fullName evidence="2">Uncharacterized protein</fullName>
    </submittedName>
</protein>
<keyword evidence="1" id="KW-1133">Transmembrane helix</keyword>
<keyword evidence="1" id="KW-0812">Transmembrane</keyword>
<comment type="caution">
    <text evidence="2">The sequence shown here is derived from an EMBL/GenBank/DDBJ whole genome shotgun (WGS) entry which is preliminary data.</text>
</comment>
<dbReference type="Proteomes" id="UP001162131">
    <property type="component" value="Unassembled WGS sequence"/>
</dbReference>
<sequence>MLSIIETTNRGLLKFADTAVLDLKLICINEILGINVGCGISVSSFLSAWLILHNLVVIELYSVLIRVIILGYFRLCCLASCRLIKSELKLNSK</sequence>
<gene>
    <name evidence="2" type="ORF">BSTOLATCC_MIC42192</name>
</gene>
<evidence type="ECO:0000256" key="1">
    <source>
        <dbReference type="SAM" id="Phobius"/>
    </source>
</evidence>
<evidence type="ECO:0000313" key="2">
    <source>
        <dbReference type="EMBL" id="CAG9326932.1"/>
    </source>
</evidence>
<evidence type="ECO:0000313" key="3">
    <source>
        <dbReference type="Proteomes" id="UP001162131"/>
    </source>
</evidence>
<dbReference type="AlphaFoldDB" id="A0AAU9JU03"/>
<feature type="transmembrane region" description="Helical" evidence="1">
    <location>
        <begin position="63"/>
        <end position="84"/>
    </location>
</feature>
<organism evidence="2 3">
    <name type="scientific">Blepharisma stoltei</name>
    <dbReference type="NCBI Taxonomy" id="1481888"/>
    <lineage>
        <taxon>Eukaryota</taxon>
        <taxon>Sar</taxon>
        <taxon>Alveolata</taxon>
        <taxon>Ciliophora</taxon>
        <taxon>Postciliodesmatophora</taxon>
        <taxon>Heterotrichea</taxon>
        <taxon>Heterotrichida</taxon>
        <taxon>Blepharismidae</taxon>
        <taxon>Blepharisma</taxon>
    </lineage>
</organism>
<accession>A0AAU9JU03</accession>